<organism evidence="1 2">
    <name type="scientific">Malus domestica</name>
    <name type="common">Apple</name>
    <name type="synonym">Pyrus malus</name>
    <dbReference type="NCBI Taxonomy" id="3750"/>
    <lineage>
        <taxon>Eukaryota</taxon>
        <taxon>Viridiplantae</taxon>
        <taxon>Streptophyta</taxon>
        <taxon>Embryophyta</taxon>
        <taxon>Tracheophyta</taxon>
        <taxon>Spermatophyta</taxon>
        <taxon>Magnoliopsida</taxon>
        <taxon>eudicotyledons</taxon>
        <taxon>Gunneridae</taxon>
        <taxon>Pentapetalae</taxon>
        <taxon>rosids</taxon>
        <taxon>fabids</taxon>
        <taxon>Rosales</taxon>
        <taxon>Rosaceae</taxon>
        <taxon>Amygdaloideae</taxon>
        <taxon>Maleae</taxon>
        <taxon>Malus</taxon>
    </lineage>
</organism>
<dbReference type="EMBL" id="RDQH01000342">
    <property type="protein sequence ID" value="RXH71607.1"/>
    <property type="molecule type" value="Genomic_DNA"/>
</dbReference>
<name>A0A498HQB9_MALDO</name>
<keyword evidence="2" id="KW-1185">Reference proteome</keyword>
<proteinExistence type="predicted"/>
<sequence length="109" mass="12034">MYMANAVHLRKVDWLIQKLPYLPSPVSLDHSTGTSENRLQLRAKAEGSGIWKGPTESGKAGGLEGWPLPASPGLANFFFEVLDFLSVKTDRNSIEYNELKLTANGIFIN</sequence>
<reference evidence="1 2" key="1">
    <citation type="submission" date="2018-10" db="EMBL/GenBank/DDBJ databases">
        <title>A high-quality apple genome assembly.</title>
        <authorList>
            <person name="Hu J."/>
        </authorList>
    </citation>
    <scope>NUCLEOTIDE SEQUENCE [LARGE SCALE GENOMIC DNA]</scope>
    <source>
        <strain evidence="2">cv. HFTH1</strain>
        <tissue evidence="1">Young leaf</tissue>
    </source>
</reference>
<comment type="caution">
    <text evidence="1">The sequence shown here is derived from an EMBL/GenBank/DDBJ whole genome shotgun (WGS) entry which is preliminary data.</text>
</comment>
<protein>
    <submittedName>
        <fullName evidence="1">Uncharacterized protein</fullName>
    </submittedName>
</protein>
<evidence type="ECO:0000313" key="1">
    <source>
        <dbReference type="EMBL" id="RXH71607.1"/>
    </source>
</evidence>
<gene>
    <name evidence="1" type="ORF">DVH24_025108</name>
</gene>
<dbReference type="Proteomes" id="UP000290289">
    <property type="component" value="Chromosome 16"/>
</dbReference>
<accession>A0A498HQB9</accession>
<dbReference type="AlphaFoldDB" id="A0A498HQB9"/>
<evidence type="ECO:0000313" key="2">
    <source>
        <dbReference type="Proteomes" id="UP000290289"/>
    </source>
</evidence>